<evidence type="ECO:0000313" key="2">
    <source>
        <dbReference type="Proteomes" id="UP000267606"/>
    </source>
</evidence>
<reference evidence="3" key="1">
    <citation type="submission" date="2016-06" db="UniProtKB">
        <authorList>
            <consortium name="WormBaseParasite"/>
        </authorList>
    </citation>
    <scope>IDENTIFICATION</scope>
</reference>
<reference evidence="1 2" key="2">
    <citation type="submission" date="2018-11" db="EMBL/GenBank/DDBJ databases">
        <authorList>
            <consortium name="Pathogen Informatics"/>
        </authorList>
    </citation>
    <scope>NUCLEOTIDE SEQUENCE [LARGE SCALE GENOMIC DNA]</scope>
</reference>
<sequence>MVNFFGDKWGMNSSCNSLSSEPLSLLESLYEREHGCTIDHDYQDFHDSSTLSLFHNNDAAVHYDHRLEFPVPTIFP</sequence>
<protein>
    <submittedName>
        <fullName evidence="3">Ovule protein</fullName>
    </submittedName>
</protein>
<proteinExistence type="predicted"/>
<organism evidence="3">
    <name type="scientific">Onchocerca flexuosa</name>
    <dbReference type="NCBI Taxonomy" id="387005"/>
    <lineage>
        <taxon>Eukaryota</taxon>
        <taxon>Metazoa</taxon>
        <taxon>Ecdysozoa</taxon>
        <taxon>Nematoda</taxon>
        <taxon>Chromadorea</taxon>
        <taxon>Rhabditida</taxon>
        <taxon>Spirurina</taxon>
        <taxon>Spiruromorpha</taxon>
        <taxon>Filarioidea</taxon>
        <taxon>Onchocercidae</taxon>
        <taxon>Onchocerca</taxon>
    </lineage>
</organism>
<gene>
    <name evidence="1" type="ORF">OFLC_LOCUS7718</name>
</gene>
<dbReference type="AlphaFoldDB" id="A0A183HJR0"/>
<keyword evidence="2" id="KW-1185">Reference proteome</keyword>
<dbReference type="Proteomes" id="UP000267606">
    <property type="component" value="Unassembled WGS sequence"/>
</dbReference>
<evidence type="ECO:0000313" key="1">
    <source>
        <dbReference type="EMBL" id="VDO52291.1"/>
    </source>
</evidence>
<evidence type="ECO:0000313" key="3">
    <source>
        <dbReference type="WBParaSite" id="OFLC_0000772101-mRNA-1"/>
    </source>
</evidence>
<dbReference type="EMBL" id="UZAJ01008237">
    <property type="protein sequence ID" value="VDO52291.1"/>
    <property type="molecule type" value="Genomic_DNA"/>
</dbReference>
<name>A0A183HJR0_9BILA</name>
<accession>A0A183HJR0</accession>
<dbReference type="WBParaSite" id="OFLC_0000772101-mRNA-1">
    <property type="protein sequence ID" value="OFLC_0000772101-mRNA-1"/>
    <property type="gene ID" value="OFLC_0000772101"/>
</dbReference>